<feature type="domain" description="FAS1" evidence="1">
    <location>
        <begin position="409"/>
        <end position="565"/>
    </location>
</feature>
<dbReference type="SUPFAM" id="SSF82153">
    <property type="entry name" value="FAS1 domain"/>
    <property type="match status" value="4"/>
</dbReference>
<evidence type="ECO:0000313" key="3">
    <source>
        <dbReference type="Proteomes" id="UP000263900"/>
    </source>
</evidence>
<dbReference type="Proteomes" id="UP000263900">
    <property type="component" value="Chromosome"/>
</dbReference>
<dbReference type="SMART" id="SM00554">
    <property type="entry name" value="FAS1"/>
    <property type="match status" value="3"/>
</dbReference>
<dbReference type="PROSITE" id="PS50213">
    <property type="entry name" value="FAS1"/>
    <property type="match status" value="2"/>
</dbReference>
<dbReference type="PANTHER" id="PTHR10900:SF77">
    <property type="entry name" value="FI19380P1"/>
    <property type="match status" value="1"/>
</dbReference>
<evidence type="ECO:0000313" key="2">
    <source>
        <dbReference type="EMBL" id="AXY75947.1"/>
    </source>
</evidence>
<gene>
    <name evidence="2" type="ORF">D3H65_19030</name>
</gene>
<reference evidence="2 3" key="1">
    <citation type="submission" date="2018-09" db="EMBL/GenBank/DDBJ databases">
        <title>Genome sequencing of strain 6GH32-13.</title>
        <authorList>
            <person name="Weon H.-Y."/>
            <person name="Heo J."/>
            <person name="Kwon S.-W."/>
        </authorList>
    </citation>
    <scope>NUCLEOTIDE SEQUENCE [LARGE SCALE GENOMIC DNA]</scope>
    <source>
        <strain evidence="2 3">5GH32-13</strain>
    </source>
</reference>
<dbReference type="InterPro" id="IPR050904">
    <property type="entry name" value="Adhesion/Biosynth-related"/>
</dbReference>
<dbReference type="KEGG" id="pseg:D3H65_19030"/>
<organism evidence="2 3">
    <name type="scientific">Paraflavitalea soli</name>
    <dbReference type="NCBI Taxonomy" id="2315862"/>
    <lineage>
        <taxon>Bacteria</taxon>
        <taxon>Pseudomonadati</taxon>
        <taxon>Bacteroidota</taxon>
        <taxon>Chitinophagia</taxon>
        <taxon>Chitinophagales</taxon>
        <taxon>Chitinophagaceae</taxon>
        <taxon>Paraflavitalea</taxon>
    </lineage>
</organism>
<evidence type="ECO:0000259" key="1">
    <source>
        <dbReference type="PROSITE" id="PS50213"/>
    </source>
</evidence>
<dbReference type="RefSeq" id="WP_119051826.1">
    <property type="nucleotide sequence ID" value="NZ_CP032157.1"/>
</dbReference>
<dbReference type="Gene3D" id="2.30.180.10">
    <property type="entry name" value="FAS1 domain"/>
    <property type="match status" value="3"/>
</dbReference>
<name>A0A3B7MQ69_9BACT</name>
<dbReference type="AlphaFoldDB" id="A0A3B7MQ69"/>
<dbReference type="EMBL" id="CP032157">
    <property type="protein sequence ID" value="AXY75947.1"/>
    <property type="molecule type" value="Genomic_DNA"/>
</dbReference>
<protein>
    <recommendedName>
        <fullName evidence="1">FAS1 domain-containing protein</fullName>
    </recommendedName>
</protein>
<dbReference type="InterPro" id="IPR036378">
    <property type="entry name" value="FAS1_dom_sf"/>
</dbReference>
<dbReference type="InterPro" id="IPR000782">
    <property type="entry name" value="FAS1_domain"/>
</dbReference>
<feature type="domain" description="FAS1" evidence="1">
    <location>
        <begin position="37"/>
        <end position="235"/>
    </location>
</feature>
<dbReference type="OrthoDB" id="659398at2"/>
<dbReference type="PROSITE" id="PS51257">
    <property type="entry name" value="PROKAR_LIPOPROTEIN"/>
    <property type="match status" value="1"/>
</dbReference>
<keyword evidence="3" id="KW-1185">Reference proteome</keyword>
<proteinExistence type="predicted"/>
<accession>A0A3B7MQ69</accession>
<dbReference type="PANTHER" id="PTHR10900">
    <property type="entry name" value="PERIOSTIN-RELATED"/>
    <property type="match status" value="1"/>
</dbReference>
<dbReference type="Pfam" id="PF02469">
    <property type="entry name" value="Fasciclin"/>
    <property type="match status" value="2"/>
</dbReference>
<sequence>MYKLLQKMLLAITLVLLLTGCRKKAFDEYYGRPDSLEPPIYQQLAARGNFKHLLTAIDKAGYKNTLGAAGYWTFFAPHDSAFQVYFAANGINGMDQLDSNACRQIVTYCLVYNAYKKERIGDYQSNTGWMAANAFRRRTANYTGVYNGLDTSGKPLKMIASNRNGVNYYMETDNNYKQIPYFVDNFMTARNLTAADYNYFYPNTPYTGFNVADAVVTEKDIPAENGVIHVVNKVITSLPSVDQYLAGKPEYSKFKKIFDRFLIQYVLNSVATTRYQNVTGSPDQVYTKVYNPLLAFALNNENFLKAQENDAQSNSYSIFVPTNDALDNYLNTVLLEHYTSLESMPISIIYDFINAHLWQNAVWPSKFKTTLNFVNEEARFDPATNVVDKKILSNAFFYGTNKVQEANVFTSVYGKAYLDPKYSMMISLLNMELKFQVSNIYRDYTLFLITDEMFNKAGYFADPSVSKDLIDQWRYTPPAGSTIPAAAGSTARNRLLRILNMHVIPQRILNNLSGEGVAAGYGGEFIAYKNNTIYAPGNVDSNNVVKILDSKTARNGIVYYTDRIMEFSEAAVGKHIEALGTPAGSAYNAFWQYLKNSVLWNNTTKEILGVTGGTFYTLFIPNNAAIQQAVTDGFLPKKADGTPNFAPTLPAEQLQVFKFINYHFLNKRIIAADGVESGAFETILKKNNGDPTTIFVNNTPGNITLSDMESRTAHVISTPGTYLSNRCMIHLTDNYLKFID</sequence>